<organism evidence="1">
    <name type="scientific">freshwater metagenome</name>
    <dbReference type="NCBI Taxonomy" id="449393"/>
    <lineage>
        <taxon>unclassified sequences</taxon>
        <taxon>metagenomes</taxon>
        <taxon>ecological metagenomes</taxon>
    </lineage>
</organism>
<proteinExistence type="predicted"/>
<protein>
    <submittedName>
        <fullName evidence="1">Unannotated protein</fullName>
    </submittedName>
</protein>
<evidence type="ECO:0000313" key="1">
    <source>
        <dbReference type="EMBL" id="CAB5057991.1"/>
    </source>
</evidence>
<gene>
    <name evidence="1" type="ORF">UFOPK4293_01684</name>
</gene>
<accession>A0A6J7TWH6</accession>
<sequence>MTNMSDISVDMEKPDSSVEVRASTCIEEFSNELSTGISDVPAIAAVPWPITRIRRIDPLARRALIVSGNVNESRSGTSKPLTTSVRPRMVLRKLRGASVISFSRKCGASPRSMSRVVTSATATSLSVTGISTPSYARRVIPSIVPAPSRRRRTICPRE</sequence>
<dbReference type="AlphaFoldDB" id="A0A6J7TWH6"/>
<reference evidence="1" key="1">
    <citation type="submission" date="2020-05" db="EMBL/GenBank/DDBJ databases">
        <authorList>
            <person name="Chiriac C."/>
            <person name="Salcher M."/>
            <person name="Ghai R."/>
            <person name="Kavagutti S V."/>
        </authorList>
    </citation>
    <scope>NUCLEOTIDE SEQUENCE</scope>
</reference>
<dbReference type="EMBL" id="CAFBQH010000167">
    <property type="protein sequence ID" value="CAB5057991.1"/>
    <property type="molecule type" value="Genomic_DNA"/>
</dbReference>
<name>A0A6J7TWH6_9ZZZZ</name>